<proteinExistence type="predicted"/>
<dbReference type="EMBL" id="MAYW01000014">
    <property type="protein sequence ID" value="ODS34037.1"/>
    <property type="molecule type" value="Genomic_DNA"/>
</dbReference>
<organism evidence="1 2">
    <name type="scientific">Candidatus Scalindua rubra</name>
    <dbReference type="NCBI Taxonomy" id="1872076"/>
    <lineage>
        <taxon>Bacteria</taxon>
        <taxon>Pseudomonadati</taxon>
        <taxon>Planctomycetota</taxon>
        <taxon>Candidatus Brocadiia</taxon>
        <taxon>Candidatus Brocadiales</taxon>
        <taxon>Candidatus Scalinduaceae</taxon>
        <taxon>Candidatus Scalindua</taxon>
    </lineage>
</organism>
<reference evidence="1 2" key="1">
    <citation type="submission" date="2016-07" db="EMBL/GenBank/DDBJ databases">
        <title>Draft genome of Scalindua rubra, obtained from a brine-seawater interface in the Red Sea, sheds light on salt adaptation in anammox bacteria.</title>
        <authorList>
            <person name="Speth D.R."/>
            <person name="Lagkouvardos I."/>
            <person name="Wang Y."/>
            <person name="Qian P.-Y."/>
            <person name="Dutilh B.E."/>
            <person name="Jetten M.S."/>
        </authorList>
    </citation>
    <scope>NUCLEOTIDE SEQUENCE [LARGE SCALE GENOMIC DNA]</scope>
    <source>
        <strain evidence="1">BSI-1</strain>
    </source>
</reference>
<evidence type="ECO:0000313" key="2">
    <source>
        <dbReference type="Proteomes" id="UP000094056"/>
    </source>
</evidence>
<dbReference type="SUPFAM" id="SSF88723">
    <property type="entry name" value="PIN domain-like"/>
    <property type="match status" value="1"/>
</dbReference>
<comment type="caution">
    <text evidence="1">The sequence shown here is derived from an EMBL/GenBank/DDBJ whole genome shotgun (WGS) entry which is preliminary data.</text>
</comment>
<gene>
    <name evidence="1" type="ORF">SCARUB_00810</name>
</gene>
<sequence length="71" mass="7992">MNLVDSSGWLEYFADAPNANYFAKPIEDIHNLIVPSLCILEVFKNIIRQRDENAALQVVALMKQGSFLAKP</sequence>
<protein>
    <submittedName>
        <fullName evidence="1">PilT domain-containing protein</fullName>
    </submittedName>
</protein>
<dbReference type="InterPro" id="IPR029060">
    <property type="entry name" value="PIN-like_dom_sf"/>
</dbReference>
<dbReference type="Gene3D" id="3.40.50.1010">
    <property type="entry name" value="5'-nuclease"/>
    <property type="match status" value="1"/>
</dbReference>
<dbReference type="CDD" id="cd18686">
    <property type="entry name" value="PIN_VapC-like"/>
    <property type="match status" value="1"/>
</dbReference>
<accession>A0A1E3XEH0</accession>
<dbReference type="PATRIC" id="fig|1872076.5.peg.940"/>
<name>A0A1E3XEH0_9BACT</name>
<evidence type="ECO:0000313" key="1">
    <source>
        <dbReference type="EMBL" id="ODS34037.1"/>
    </source>
</evidence>
<dbReference type="AlphaFoldDB" id="A0A1E3XEH0"/>
<dbReference type="Proteomes" id="UP000094056">
    <property type="component" value="Unassembled WGS sequence"/>
</dbReference>